<evidence type="ECO:0000256" key="1">
    <source>
        <dbReference type="SAM" id="MobiDB-lite"/>
    </source>
</evidence>
<keyword evidence="2" id="KW-0812">Transmembrane</keyword>
<gene>
    <name evidence="3" type="ORF">B0A48_03814</name>
</gene>
<proteinExistence type="predicted"/>
<feature type="region of interest" description="Disordered" evidence="1">
    <location>
        <begin position="12"/>
        <end position="80"/>
    </location>
</feature>
<keyword evidence="4" id="KW-1185">Reference proteome</keyword>
<dbReference type="Proteomes" id="UP000192596">
    <property type="component" value="Unassembled WGS sequence"/>
</dbReference>
<evidence type="ECO:0000256" key="2">
    <source>
        <dbReference type="SAM" id="Phobius"/>
    </source>
</evidence>
<feature type="compositionally biased region" description="Polar residues" evidence="1">
    <location>
        <begin position="39"/>
        <end position="61"/>
    </location>
</feature>
<organism evidence="3 4">
    <name type="scientific">Cryoendolithus antarcticus</name>
    <dbReference type="NCBI Taxonomy" id="1507870"/>
    <lineage>
        <taxon>Eukaryota</taxon>
        <taxon>Fungi</taxon>
        <taxon>Dikarya</taxon>
        <taxon>Ascomycota</taxon>
        <taxon>Pezizomycotina</taxon>
        <taxon>Dothideomycetes</taxon>
        <taxon>Dothideomycetidae</taxon>
        <taxon>Cladosporiales</taxon>
        <taxon>Cladosporiaceae</taxon>
        <taxon>Cryoendolithus</taxon>
    </lineage>
</organism>
<feature type="transmembrane region" description="Helical" evidence="2">
    <location>
        <begin position="87"/>
        <end position="107"/>
    </location>
</feature>
<accession>A0A1V8TGK6</accession>
<evidence type="ECO:0000313" key="3">
    <source>
        <dbReference type="EMBL" id="OQO10517.1"/>
    </source>
</evidence>
<name>A0A1V8TGK6_9PEZI</name>
<sequence length="134" mass="14791">MARSIVTAAARIRSAHRHSVQTRSLTSHHPLRNADSAASYPQSQQAIGTAPQLPSTAQDLTAQPRHPSAVGHPALESKRTKRGSDGLLYLTFFGLLGAGVPLSYWYWGYREEHMKRKKEKILADLRAKYAAKGD</sequence>
<dbReference type="AlphaFoldDB" id="A0A1V8TGK6"/>
<dbReference type="EMBL" id="NAJO01000008">
    <property type="protein sequence ID" value="OQO10517.1"/>
    <property type="molecule type" value="Genomic_DNA"/>
</dbReference>
<reference evidence="4" key="1">
    <citation type="submission" date="2017-03" db="EMBL/GenBank/DDBJ databases">
        <title>Genomes of endolithic fungi from Antarctica.</title>
        <authorList>
            <person name="Coleine C."/>
            <person name="Masonjones S."/>
            <person name="Stajich J.E."/>
        </authorList>
    </citation>
    <scope>NUCLEOTIDE SEQUENCE [LARGE SCALE GENOMIC DNA]</scope>
    <source>
        <strain evidence="4">CCFEE 5527</strain>
    </source>
</reference>
<comment type="caution">
    <text evidence="3">The sequence shown here is derived from an EMBL/GenBank/DDBJ whole genome shotgun (WGS) entry which is preliminary data.</text>
</comment>
<protein>
    <submittedName>
        <fullName evidence="3">Uncharacterized protein</fullName>
    </submittedName>
</protein>
<evidence type="ECO:0000313" key="4">
    <source>
        <dbReference type="Proteomes" id="UP000192596"/>
    </source>
</evidence>
<keyword evidence="2" id="KW-1133">Transmembrane helix</keyword>
<dbReference type="InParanoid" id="A0A1V8TGK6"/>
<keyword evidence="2" id="KW-0472">Membrane</keyword>